<dbReference type="Gene3D" id="1.20.1250.20">
    <property type="entry name" value="MFS general substrate transporter like domains"/>
    <property type="match status" value="2"/>
</dbReference>
<feature type="transmembrane region" description="Helical" evidence="3">
    <location>
        <begin position="293"/>
        <end position="311"/>
    </location>
</feature>
<dbReference type="InterPro" id="IPR011701">
    <property type="entry name" value="MFS"/>
</dbReference>
<dbReference type="RefSeq" id="XP_060330286.1">
    <property type="nucleotide sequence ID" value="XM_060475619.1"/>
</dbReference>
<keyword evidence="3" id="KW-0812">Transmembrane</keyword>
<evidence type="ECO:0000256" key="2">
    <source>
        <dbReference type="ARBA" id="ARBA00006727"/>
    </source>
</evidence>
<evidence type="ECO:0000256" key="3">
    <source>
        <dbReference type="SAM" id="Phobius"/>
    </source>
</evidence>
<dbReference type="EMBL" id="JAUEPS010000019">
    <property type="protein sequence ID" value="KAK0457994.1"/>
    <property type="molecule type" value="Genomic_DNA"/>
</dbReference>
<protein>
    <submittedName>
        <fullName evidence="4">MFS general substrate transporter</fullName>
    </submittedName>
</protein>
<sequence>MSTSPQTLSEAAENIACVLDEYPDGGLRAWLVVAGVGLACRCAIILRRERLLGYGPVFQSYYQTNILKDTPPSDIAWIGSIQYSLVFLPGLLAGRLFDLGYFHPLFAACSLLLVGATLLIAECHEYWQLLLCQGFAVGLACGGIMNPTTAVLSHWFKKRLRFALGLMAVGSSLGGTVIPIATRNLLPIVGFKWTMRIMALILLLGLGLGNLLMKRRFPPTDVHGGLFNFREFKSAPFSLYCVSTLTSFLGIYTVLTYIDVSAAKVGVSIANCASGFGRYFAGLLGDKIGAMNVMIPFTTASAIITYSWPFAKNQNSLIIIAVIYGFTSGSFVSLLCAPIIEFGDTADVGRRVGMMMSILAVGALVGPPISGSINTATGGFEAVGYYAGRSLIFFYDNLRAAKSVSFWSQEAQLSSV</sequence>
<keyword evidence="3" id="KW-0472">Membrane</keyword>
<name>A0AA39KBB4_ARMTA</name>
<dbReference type="GO" id="GO:0016020">
    <property type="term" value="C:membrane"/>
    <property type="evidence" value="ECO:0007669"/>
    <property type="project" value="UniProtKB-SubCell"/>
</dbReference>
<comment type="similarity">
    <text evidence="2">Belongs to the major facilitator superfamily. Monocarboxylate porter (TC 2.A.1.13) family.</text>
</comment>
<dbReference type="AlphaFoldDB" id="A0AA39KBB4"/>
<dbReference type="Proteomes" id="UP001175211">
    <property type="component" value="Unassembled WGS sequence"/>
</dbReference>
<dbReference type="PANTHER" id="PTHR11360">
    <property type="entry name" value="MONOCARBOXYLATE TRANSPORTER"/>
    <property type="match status" value="1"/>
</dbReference>
<reference evidence="4" key="1">
    <citation type="submission" date="2023-06" db="EMBL/GenBank/DDBJ databases">
        <authorList>
            <consortium name="Lawrence Berkeley National Laboratory"/>
            <person name="Ahrendt S."/>
            <person name="Sahu N."/>
            <person name="Indic B."/>
            <person name="Wong-Bajracharya J."/>
            <person name="Merenyi Z."/>
            <person name="Ke H.-M."/>
            <person name="Monk M."/>
            <person name="Kocsube S."/>
            <person name="Drula E."/>
            <person name="Lipzen A."/>
            <person name="Balint B."/>
            <person name="Henrissat B."/>
            <person name="Andreopoulos B."/>
            <person name="Martin F.M."/>
            <person name="Harder C.B."/>
            <person name="Rigling D."/>
            <person name="Ford K.L."/>
            <person name="Foster G.D."/>
            <person name="Pangilinan J."/>
            <person name="Papanicolaou A."/>
            <person name="Barry K."/>
            <person name="LaButti K."/>
            <person name="Viragh M."/>
            <person name="Koriabine M."/>
            <person name="Yan M."/>
            <person name="Riley R."/>
            <person name="Champramary S."/>
            <person name="Plett K.L."/>
            <person name="Tsai I.J."/>
            <person name="Slot J."/>
            <person name="Sipos G."/>
            <person name="Plett J."/>
            <person name="Nagy L.G."/>
            <person name="Grigoriev I.V."/>
        </authorList>
    </citation>
    <scope>NUCLEOTIDE SEQUENCE</scope>
    <source>
        <strain evidence="4">CCBAS 213</strain>
    </source>
</reference>
<dbReference type="InterPro" id="IPR036259">
    <property type="entry name" value="MFS_trans_sf"/>
</dbReference>
<keyword evidence="5" id="KW-1185">Reference proteome</keyword>
<dbReference type="GeneID" id="85359167"/>
<gene>
    <name evidence="4" type="ORF">EV420DRAFT_1620835</name>
</gene>
<dbReference type="GO" id="GO:0022857">
    <property type="term" value="F:transmembrane transporter activity"/>
    <property type="evidence" value="ECO:0007669"/>
    <property type="project" value="InterPro"/>
</dbReference>
<feature type="transmembrane region" description="Helical" evidence="3">
    <location>
        <begin position="160"/>
        <end position="181"/>
    </location>
</feature>
<feature type="transmembrane region" description="Helical" evidence="3">
    <location>
        <begin position="126"/>
        <end position="148"/>
    </location>
</feature>
<dbReference type="PANTHER" id="PTHR11360:SF234">
    <property type="entry name" value="MFS-TYPE TRANSPORTER DBAD-RELATED"/>
    <property type="match status" value="1"/>
</dbReference>
<feature type="transmembrane region" description="Helical" evidence="3">
    <location>
        <begin position="234"/>
        <end position="255"/>
    </location>
</feature>
<organism evidence="4 5">
    <name type="scientific">Armillaria tabescens</name>
    <name type="common">Ringless honey mushroom</name>
    <name type="synonym">Agaricus tabescens</name>
    <dbReference type="NCBI Taxonomy" id="1929756"/>
    <lineage>
        <taxon>Eukaryota</taxon>
        <taxon>Fungi</taxon>
        <taxon>Dikarya</taxon>
        <taxon>Basidiomycota</taxon>
        <taxon>Agaricomycotina</taxon>
        <taxon>Agaricomycetes</taxon>
        <taxon>Agaricomycetidae</taxon>
        <taxon>Agaricales</taxon>
        <taxon>Marasmiineae</taxon>
        <taxon>Physalacriaceae</taxon>
        <taxon>Desarmillaria</taxon>
    </lineage>
</organism>
<feature type="transmembrane region" description="Helical" evidence="3">
    <location>
        <begin position="352"/>
        <end position="370"/>
    </location>
</feature>
<keyword evidence="3" id="KW-1133">Transmembrane helix</keyword>
<comment type="caution">
    <text evidence="4">The sequence shown here is derived from an EMBL/GenBank/DDBJ whole genome shotgun (WGS) entry which is preliminary data.</text>
</comment>
<evidence type="ECO:0000313" key="5">
    <source>
        <dbReference type="Proteomes" id="UP001175211"/>
    </source>
</evidence>
<dbReference type="InterPro" id="IPR050327">
    <property type="entry name" value="Proton-linked_MCT"/>
</dbReference>
<dbReference type="SUPFAM" id="SSF103473">
    <property type="entry name" value="MFS general substrate transporter"/>
    <property type="match status" value="1"/>
</dbReference>
<feature type="transmembrane region" description="Helical" evidence="3">
    <location>
        <begin position="317"/>
        <end position="340"/>
    </location>
</feature>
<proteinExistence type="inferred from homology"/>
<feature type="transmembrane region" description="Helical" evidence="3">
    <location>
        <begin position="101"/>
        <end position="120"/>
    </location>
</feature>
<evidence type="ECO:0000256" key="1">
    <source>
        <dbReference type="ARBA" id="ARBA00004141"/>
    </source>
</evidence>
<accession>A0AA39KBB4</accession>
<feature type="transmembrane region" description="Helical" evidence="3">
    <location>
        <begin position="193"/>
        <end position="213"/>
    </location>
</feature>
<evidence type="ECO:0000313" key="4">
    <source>
        <dbReference type="EMBL" id="KAK0457994.1"/>
    </source>
</evidence>
<dbReference type="Pfam" id="PF07690">
    <property type="entry name" value="MFS_1"/>
    <property type="match status" value="1"/>
</dbReference>
<comment type="subcellular location">
    <subcellularLocation>
        <location evidence="1">Membrane</location>
        <topology evidence="1">Multi-pass membrane protein</topology>
    </subcellularLocation>
</comment>